<dbReference type="InterPro" id="IPR010297">
    <property type="entry name" value="DUF900_hydrolase"/>
</dbReference>
<protein>
    <submittedName>
        <fullName evidence="1">Alpha/beta fold hydrolase</fullName>
    </submittedName>
</protein>
<dbReference type="SUPFAM" id="SSF53474">
    <property type="entry name" value="alpha/beta-Hydrolases"/>
    <property type="match status" value="1"/>
</dbReference>
<dbReference type="InterPro" id="IPR029058">
    <property type="entry name" value="AB_hydrolase_fold"/>
</dbReference>
<gene>
    <name evidence="1" type="ORF">E7681_03085</name>
</gene>
<dbReference type="Proteomes" id="UP000306113">
    <property type="component" value="Unassembled WGS sequence"/>
</dbReference>
<dbReference type="AlphaFoldDB" id="A0A4S3MFA2"/>
<dbReference type="InterPro" id="IPR014586">
    <property type="entry name" value="UCP033909"/>
</dbReference>
<dbReference type="PROSITE" id="PS51257">
    <property type="entry name" value="PROKAR_LIPOPROTEIN"/>
    <property type="match status" value="1"/>
</dbReference>
<evidence type="ECO:0000313" key="2">
    <source>
        <dbReference type="Proteomes" id="UP000306113"/>
    </source>
</evidence>
<dbReference type="Pfam" id="PF05990">
    <property type="entry name" value="DUF900"/>
    <property type="match status" value="1"/>
</dbReference>
<reference evidence="1 2" key="1">
    <citation type="submission" date="2019-04" db="EMBL/GenBank/DDBJ databases">
        <title>Draft genome sequence of Youngimonas vesicularis.</title>
        <authorList>
            <person name="Hameed A."/>
        </authorList>
    </citation>
    <scope>NUCLEOTIDE SEQUENCE [LARGE SCALE GENOMIC DNA]</scope>
    <source>
        <strain evidence="1 2">CC-AMW-E</strain>
    </source>
</reference>
<dbReference type="Gene3D" id="3.40.50.1820">
    <property type="entry name" value="alpha/beta hydrolase"/>
    <property type="match status" value="1"/>
</dbReference>
<keyword evidence="2" id="KW-1185">Reference proteome</keyword>
<keyword evidence="1" id="KW-0378">Hydrolase</keyword>
<sequence length="371" mass="40911">MGRSLRQILRVFLVVFLVASCTDRTNIVFSDDAAQVGTHHQTFVATLRKQTEGGWFGGERSDTLAYMDLDVSVPPAHRQGRIRFAHSRADAARDFVVTRRTDHQTAAAFSDALRRALKQRKPGERDVMLYVHGYNNSFADGVFRTTQLMHDFELPGVGVHFSWPSAAHPLGYAHDRDSVLYTRDGLEKFLTQISAAGPDRIILIGHSLGAMLVMETLRQIEIGQPGWANRHLGGVVLVSPDLDIEVFKQQTARFKRLPQPFIIFVSDGDRALQLSSAINGDKQRLGLLADEKLLGDLPVTVVDVSEFAASSDDRHFTVGTSELLIQLLRRSDAVGYAFDRDAGGRTGLLPGTALTLQGATKIILSPLLLQN</sequence>
<proteinExistence type="predicted"/>
<dbReference type="OrthoDB" id="9797755at2"/>
<name>A0A4S3MFA2_9RHOB</name>
<evidence type="ECO:0000313" key="1">
    <source>
        <dbReference type="EMBL" id="THD76838.1"/>
    </source>
</evidence>
<dbReference type="EMBL" id="SSMD01000001">
    <property type="protein sequence ID" value="THD76838.1"/>
    <property type="molecule type" value="Genomic_DNA"/>
</dbReference>
<dbReference type="PANTHER" id="PTHR36513:SF1">
    <property type="entry name" value="TRANSMEMBRANE PROTEIN"/>
    <property type="match status" value="1"/>
</dbReference>
<dbReference type="PANTHER" id="PTHR36513">
    <property type="entry name" value="ABC TRANSMEMBRANE TYPE-1 DOMAIN-CONTAINING PROTEIN"/>
    <property type="match status" value="1"/>
</dbReference>
<dbReference type="GO" id="GO:0016787">
    <property type="term" value="F:hydrolase activity"/>
    <property type="evidence" value="ECO:0007669"/>
    <property type="project" value="UniProtKB-KW"/>
</dbReference>
<accession>A0A4S3MFA2</accession>
<organism evidence="1 2">
    <name type="scientific">Thalassobius vesicularis</name>
    <dbReference type="NCBI Taxonomy" id="1294297"/>
    <lineage>
        <taxon>Bacteria</taxon>
        <taxon>Pseudomonadati</taxon>
        <taxon>Pseudomonadota</taxon>
        <taxon>Alphaproteobacteria</taxon>
        <taxon>Rhodobacterales</taxon>
        <taxon>Roseobacteraceae</taxon>
        <taxon>Thalassovita</taxon>
    </lineage>
</organism>
<comment type="caution">
    <text evidence="1">The sequence shown here is derived from an EMBL/GenBank/DDBJ whole genome shotgun (WGS) entry which is preliminary data.</text>
</comment>
<dbReference type="PIRSF" id="PIRSF033909">
    <property type="entry name" value="UCP033909"/>
    <property type="match status" value="1"/>
</dbReference>